<evidence type="ECO:0000256" key="4">
    <source>
        <dbReference type="ARBA" id="ARBA00022705"/>
    </source>
</evidence>
<dbReference type="EMBL" id="SZUA01000003">
    <property type="protein sequence ID" value="TKR29799.1"/>
    <property type="molecule type" value="Genomic_DNA"/>
</dbReference>
<evidence type="ECO:0000313" key="20">
    <source>
        <dbReference type="Proteomes" id="UP000308707"/>
    </source>
</evidence>
<feature type="region of interest" description="Disordered" evidence="17">
    <location>
        <begin position="1"/>
        <end position="42"/>
    </location>
</feature>
<dbReference type="InterPro" id="IPR047127">
    <property type="entry name" value="MutT-like"/>
</dbReference>
<comment type="catalytic activity">
    <reaction evidence="10">
        <text>8-oxo-dGTP + H2O = 8-oxo-dGMP + diphosphate + H(+)</text>
        <dbReference type="Rhea" id="RHEA:31575"/>
        <dbReference type="ChEBI" id="CHEBI:15377"/>
        <dbReference type="ChEBI" id="CHEBI:15378"/>
        <dbReference type="ChEBI" id="CHEBI:33019"/>
        <dbReference type="ChEBI" id="CHEBI:63224"/>
        <dbReference type="ChEBI" id="CHEBI:77896"/>
        <dbReference type="EC" id="3.6.1.55"/>
    </reaction>
</comment>
<keyword evidence="4" id="KW-0235">DNA replication</keyword>
<feature type="compositionally biased region" description="Low complexity" evidence="17">
    <location>
        <begin position="13"/>
        <end position="27"/>
    </location>
</feature>
<dbReference type="Gene3D" id="3.90.79.10">
    <property type="entry name" value="Nucleoside Triphosphate Pyrophosphohydrolase"/>
    <property type="match status" value="1"/>
</dbReference>
<dbReference type="InterPro" id="IPR020476">
    <property type="entry name" value="Nudix_hydrolase"/>
</dbReference>
<dbReference type="GO" id="GO:0035539">
    <property type="term" value="F:8-oxo-7,8-dihydrodeoxyguanosine triphosphate pyrophosphatase activity"/>
    <property type="evidence" value="ECO:0007669"/>
    <property type="project" value="UniProtKB-EC"/>
</dbReference>
<comment type="catalytic activity">
    <reaction evidence="11">
        <text>8-oxo-GTP + H2O = 8-oxo-GMP + diphosphate + H(+)</text>
        <dbReference type="Rhea" id="RHEA:67616"/>
        <dbReference type="ChEBI" id="CHEBI:15377"/>
        <dbReference type="ChEBI" id="CHEBI:15378"/>
        <dbReference type="ChEBI" id="CHEBI:33019"/>
        <dbReference type="ChEBI" id="CHEBI:143553"/>
        <dbReference type="ChEBI" id="CHEBI:145694"/>
    </reaction>
</comment>
<comment type="similarity">
    <text evidence="2">Belongs to the Nudix hydrolase family.</text>
</comment>
<dbReference type="InterPro" id="IPR000086">
    <property type="entry name" value="NUDIX_hydrolase_dom"/>
</dbReference>
<evidence type="ECO:0000259" key="18">
    <source>
        <dbReference type="PROSITE" id="PS51462"/>
    </source>
</evidence>
<keyword evidence="6" id="KW-0227">DNA damage</keyword>
<dbReference type="Pfam" id="PF02581">
    <property type="entry name" value="TMP-TENI"/>
    <property type="match status" value="1"/>
</dbReference>
<feature type="domain" description="Nudix hydrolase" evidence="18">
    <location>
        <begin position="46"/>
        <end position="173"/>
    </location>
</feature>
<dbReference type="Gene3D" id="3.20.20.70">
    <property type="entry name" value="Aldolase class I"/>
    <property type="match status" value="1"/>
</dbReference>
<evidence type="ECO:0000256" key="13">
    <source>
        <dbReference type="ARBA" id="ARBA00040794"/>
    </source>
</evidence>
<dbReference type="CDD" id="cd03425">
    <property type="entry name" value="NUDIX_MutT_NudA_like"/>
    <property type="match status" value="1"/>
</dbReference>
<evidence type="ECO:0000256" key="17">
    <source>
        <dbReference type="SAM" id="MobiDB-lite"/>
    </source>
</evidence>
<dbReference type="RefSeq" id="WP_137268202.1">
    <property type="nucleotide sequence ID" value="NZ_SZUA01000003.1"/>
</dbReference>
<accession>A0A4U5JTS5</accession>
<dbReference type="PANTHER" id="PTHR47707:SF1">
    <property type="entry name" value="NUDIX HYDROLASE FAMILY PROTEIN"/>
    <property type="match status" value="1"/>
</dbReference>
<evidence type="ECO:0000256" key="15">
    <source>
        <dbReference type="ARBA" id="ARBA00041979"/>
    </source>
</evidence>
<dbReference type="GO" id="GO:0006281">
    <property type="term" value="P:DNA repair"/>
    <property type="evidence" value="ECO:0007669"/>
    <property type="project" value="UniProtKB-KW"/>
</dbReference>
<keyword evidence="8" id="KW-0460">Magnesium</keyword>
<keyword evidence="9" id="KW-0234">DNA repair</keyword>
<dbReference type="GO" id="GO:0046872">
    <property type="term" value="F:metal ion binding"/>
    <property type="evidence" value="ECO:0007669"/>
    <property type="project" value="UniProtKB-KW"/>
</dbReference>
<evidence type="ECO:0000256" key="8">
    <source>
        <dbReference type="ARBA" id="ARBA00022842"/>
    </source>
</evidence>
<evidence type="ECO:0000256" key="5">
    <source>
        <dbReference type="ARBA" id="ARBA00022723"/>
    </source>
</evidence>
<evidence type="ECO:0000256" key="16">
    <source>
        <dbReference type="ARBA" id="ARBA00042798"/>
    </source>
</evidence>
<evidence type="ECO:0000256" key="10">
    <source>
        <dbReference type="ARBA" id="ARBA00035861"/>
    </source>
</evidence>
<evidence type="ECO:0000256" key="12">
    <source>
        <dbReference type="ARBA" id="ARBA00038905"/>
    </source>
</evidence>
<proteinExistence type="inferred from homology"/>
<dbReference type="InterPro" id="IPR029119">
    <property type="entry name" value="MutY_C"/>
</dbReference>
<evidence type="ECO:0000256" key="1">
    <source>
        <dbReference type="ARBA" id="ARBA00001946"/>
    </source>
</evidence>
<feature type="compositionally biased region" description="Basic and acidic residues" evidence="17">
    <location>
        <begin position="1"/>
        <end position="10"/>
    </location>
</feature>
<evidence type="ECO:0000256" key="9">
    <source>
        <dbReference type="ARBA" id="ARBA00023204"/>
    </source>
</evidence>
<reference evidence="19 20" key="1">
    <citation type="submission" date="2019-04" db="EMBL/GenBank/DDBJ databases">
        <title>Reference strain of H23.</title>
        <authorList>
            <person name="Luo X."/>
        </authorList>
    </citation>
    <scope>NUCLEOTIDE SEQUENCE [LARGE SCALE GENOMIC DNA]</scope>
    <source>
        <strain evidence="19 20">H23</strain>
    </source>
</reference>
<dbReference type="OrthoDB" id="9810648at2"/>
<organism evidence="19 20">
    <name type="scientific">Luteimonas gilva</name>
    <dbReference type="NCBI Taxonomy" id="2572684"/>
    <lineage>
        <taxon>Bacteria</taxon>
        <taxon>Pseudomonadati</taxon>
        <taxon>Pseudomonadota</taxon>
        <taxon>Gammaproteobacteria</taxon>
        <taxon>Lysobacterales</taxon>
        <taxon>Lysobacteraceae</taxon>
        <taxon>Luteimonas</taxon>
    </lineage>
</organism>
<comment type="caution">
    <text evidence="19">The sequence shown here is derived from an EMBL/GenBank/DDBJ whole genome shotgun (WGS) entry which is preliminary data.</text>
</comment>
<evidence type="ECO:0000256" key="6">
    <source>
        <dbReference type="ARBA" id="ARBA00022763"/>
    </source>
</evidence>
<keyword evidence="7 19" id="KW-0378">Hydrolase</keyword>
<keyword evidence="20" id="KW-1185">Reference proteome</keyword>
<evidence type="ECO:0000313" key="19">
    <source>
        <dbReference type="EMBL" id="TKR29799.1"/>
    </source>
</evidence>
<dbReference type="InterPro" id="IPR020084">
    <property type="entry name" value="NUDIX_hydrolase_CS"/>
</dbReference>
<dbReference type="CDD" id="cd00564">
    <property type="entry name" value="TMP_TenI"/>
    <property type="match status" value="1"/>
</dbReference>
<dbReference type="SUPFAM" id="SSF51391">
    <property type="entry name" value="Thiamin phosphate synthase"/>
    <property type="match status" value="1"/>
</dbReference>
<dbReference type="PROSITE" id="PS51462">
    <property type="entry name" value="NUDIX"/>
    <property type="match status" value="1"/>
</dbReference>
<dbReference type="GO" id="GO:0044715">
    <property type="term" value="F:8-oxo-dGDP phosphatase activity"/>
    <property type="evidence" value="ECO:0007669"/>
    <property type="project" value="TreeGrafter"/>
</dbReference>
<dbReference type="InterPro" id="IPR015797">
    <property type="entry name" value="NUDIX_hydrolase-like_dom_sf"/>
</dbReference>
<dbReference type="GO" id="GO:0006260">
    <property type="term" value="P:DNA replication"/>
    <property type="evidence" value="ECO:0007669"/>
    <property type="project" value="UniProtKB-KW"/>
</dbReference>
<evidence type="ECO:0000256" key="2">
    <source>
        <dbReference type="ARBA" id="ARBA00005582"/>
    </source>
</evidence>
<dbReference type="SUPFAM" id="SSF55811">
    <property type="entry name" value="Nudix"/>
    <property type="match status" value="1"/>
</dbReference>
<name>A0A4U5JTS5_9GAMM</name>
<dbReference type="GO" id="GO:0008413">
    <property type="term" value="F:8-oxo-7,8-dihydroguanosine triphosphate pyrophosphatase activity"/>
    <property type="evidence" value="ECO:0007669"/>
    <property type="project" value="TreeGrafter"/>
</dbReference>
<dbReference type="InterPro" id="IPR036206">
    <property type="entry name" value="ThiamineP_synth_sf"/>
</dbReference>
<dbReference type="Pfam" id="PF14815">
    <property type="entry name" value="NUDIX_4"/>
    <property type="match status" value="1"/>
</dbReference>
<dbReference type="GO" id="GO:0044716">
    <property type="term" value="F:8-oxo-GDP phosphatase activity"/>
    <property type="evidence" value="ECO:0007669"/>
    <property type="project" value="TreeGrafter"/>
</dbReference>
<dbReference type="PROSITE" id="PS00893">
    <property type="entry name" value="NUDIX_BOX"/>
    <property type="match status" value="1"/>
</dbReference>
<dbReference type="AlphaFoldDB" id="A0A4U5JTS5"/>
<evidence type="ECO:0000256" key="7">
    <source>
        <dbReference type="ARBA" id="ARBA00022801"/>
    </source>
</evidence>
<dbReference type="InterPro" id="IPR013785">
    <property type="entry name" value="Aldolase_TIM"/>
</dbReference>
<evidence type="ECO:0000256" key="14">
    <source>
        <dbReference type="ARBA" id="ARBA00041592"/>
    </source>
</evidence>
<sequence>MGSSPDRRPPSADPAGGFAGGASAPAAKHVGVEAPPARAPGSVDEPVVEVVAGVIRDARGRILLARRTEGRDLAGLWEFPGGKREPGESAEAALARELREELGIEVELGAPLIAVPQRYPHKRLRLDVRRIASWQGGAPRGLDGQALAWVPPAKLASYAMPPADRPVVAALLQTDRYLVTPTPADDKAWLEGLQRALAAGVRRVQLRAPGLDAARWRRLCAKAIGLCRKAGADVLVNGDAALAAELQVGVHLRAAQLPRLEARPLPPALQVAASCHNAEELRMAEALGCDFAVVGPVKATATHPGTPGIGWSAFAALRERVSLPIYAIGGLAPADMAEARDHGAQGIAAIRGLWS</sequence>
<dbReference type="EC" id="3.6.1.55" evidence="12"/>
<comment type="cofactor">
    <cofactor evidence="1">
        <name>Mg(2+)</name>
        <dbReference type="ChEBI" id="CHEBI:18420"/>
    </cofactor>
</comment>
<evidence type="ECO:0000256" key="3">
    <source>
        <dbReference type="ARBA" id="ARBA00022457"/>
    </source>
</evidence>
<keyword evidence="3" id="KW-0515">Mutator protein</keyword>
<protein>
    <recommendedName>
        <fullName evidence="13">8-oxo-dGTP diphosphatase</fullName>
        <ecNumber evidence="12">3.6.1.55</ecNumber>
    </recommendedName>
    <alternativeName>
        <fullName evidence="16">7,8-dihydro-8-oxoguanine-triphosphatase</fullName>
    </alternativeName>
    <alternativeName>
        <fullName evidence="15">Mutator protein MutT</fullName>
    </alternativeName>
    <alternativeName>
        <fullName evidence="14">dGTP pyrophosphohydrolase</fullName>
    </alternativeName>
</protein>
<dbReference type="NCBIfam" id="NF006530">
    <property type="entry name" value="PRK08999.1"/>
    <property type="match status" value="1"/>
</dbReference>
<gene>
    <name evidence="19" type="ORF">FCE95_16940</name>
</gene>
<dbReference type="Proteomes" id="UP000308707">
    <property type="component" value="Unassembled WGS sequence"/>
</dbReference>
<keyword evidence="5" id="KW-0479">Metal-binding</keyword>
<evidence type="ECO:0000256" key="11">
    <source>
        <dbReference type="ARBA" id="ARBA00036904"/>
    </source>
</evidence>
<dbReference type="PANTHER" id="PTHR47707">
    <property type="entry name" value="8-OXO-DGTP DIPHOSPHATASE"/>
    <property type="match status" value="1"/>
</dbReference>
<dbReference type="PRINTS" id="PR00502">
    <property type="entry name" value="NUDIXFAMILY"/>
</dbReference>
<dbReference type="InterPro" id="IPR022998">
    <property type="entry name" value="ThiamineP_synth_TenI"/>
</dbReference>
<dbReference type="GO" id="GO:0009228">
    <property type="term" value="P:thiamine biosynthetic process"/>
    <property type="evidence" value="ECO:0007669"/>
    <property type="project" value="UniProtKB-KW"/>
</dbReference>